<gene>
    <name evidence="1" type="ORF">GCM10007989_13570</name>
</gene>
<reference evidence="1" key="1">
    <citation type="journal article" date="2014" name="Int. J. Syst. Evol. Microbiol.">
        <title>Complete genome sequence of Corynebacterium casei LMG S-19264T (=DSM 44701T), isolated from a smear-ripened cheese.</title>
        <authorList>
            <consortium name="US DOE Joint Genome Institute (JGI-PGF)"/>
            <person name="Walter F."/>
            <person name="Albersmeier A."/>
            <person name="Kalinowski J."/>
            <person name="Ruckert C."/>
        </authorList>
    </citation>
    <scope>NUCLEOTIDE SEQUENCE</scope>
    <source>
        <strain evidence="1">KCTC 32437</strain>
    </source>
</reference>
<dbReference type="EMBL" id="BMZE01000001">
    <property type="protein sequence ID" value="GHA19335.1"/>
    <property type="molecule type" value="Genomic_DNA"/>
</dbReference>
<organism evidence="1 2">
    <name type="scientific">Devosia pacifica</name>
    <dbReference type="NCBI Taxonomy" id="1335967"/>
    <lineage>
        <taxon>Bacteria</taxon>
        <taxon>Pseudomonadati</taxon>
        <taxon>Pseudomonadota</taxon>
        <taxon>Alphaproteobacteria</taxon>
        <taxon>Hyphomicrobiales</taxon>
        <taxon>Devosiaceae</taxon>
        <taxon>Devosia</taxon>
    </lineage>
</organism>
<name>A0A918VSQ0_9HYPH</name>
<dbReference type="AlphaFoldDB" id="A0A918VSQ0"/>
<reference evidence="1" key="2">
    <citation type="submission" date="2020-09" db="EMBL/GenBank/DDBJ databases">
        <authorList>
            <person name="Sun Q."/>
            <person name="Kim S."/>
        </authorList>
    </citation>
    <scope>NUCLEOTIDE SEQUENCE</scope>
    <source>
        <strain evidence="1">KCTC 32437</strain>
    </source>
</reference>
<keyword evidence="2" id="KW-1185">Reference proteome</keyword>
<accession>A0A918VSQ0</accession>
<sequence>MRGGQPEKCISSRERAMRDMVMSAVRSKIARDRLRCDQVIISGRPMLTKYRERILRGEFENISLRRSILIADAVGVQIDLQVAA</sequence>
<protein>
    <submittedName>
        <fullName evidence="1">Uncharacterized protein</fullName>
    </submittedName>
</protein>
<evidence type="ECO:0000313" key="2">
    <source>
        <dbReference type="Proteomes" id="UP000646579"/>
    </source>
</evidence>
<dbReference type="Proteomes" id="UP000646579">
    <property type="component" value="Unassembled WGS sequence"/>
</dbReference>
<proteinExistence type="predicted"/>
<evidence type="ECO:0000313" key="1">
    <source>
        <dbReference type="EMBL" id="GHA19335.1"/>
    </source>
</evidence>
<comment type="caution">
    <text evidence="1">The sequence shown here is derived from an EMBL/GenBank/DDBJ whole genome shotgun (WGS) entry which is preliminary data.</text>
</comment>